<evidence type="ECO:0000313" key="3">
    <source>
        <dbReference type="Proteomes" id="UP001238088"/>
    </source>
</evidence>
<evidence type="ECO:0000259" key="1">
    <source>
        <dbReference type="PROSITE" id="PS50965"/>
    </source>
</evidence>
<accession>A0ABU0AM41</accession>
<reference evidence="2 3" key="1">
    <citation type="submission" date="2023-07" db="EMBL/GenBank/DDBJ databases">
        <title>Genomic Encyclopedia of Type Strains, Phase IV (KMG-IV): sequencing the most valuable type-strain genomes for metagenomic binning, comparative biology and taxonomic classification.</title>
        <authorList>
            <person name="Goeker M."/>
        </authorList>
    </citation>
    <scope>NUCLEOTIDE SEQUENCE [LARGE SCALE GENOMIC DNA]</scope>
    <source>
        <strain evidence="2 3">DSM 23494</strain>
    </source>
</reference>
<protein>
    <recommendedName>
        <fullName evidence="1">NERD domain-containing protein</fullName>
    </recommendedName>
</protein>
<dbReference type="EMBL" id="JAUSUB010000022">
    <property type="protein sequence ID" value="MDQ0272324.1"/>
    <property type="molecule type" value="Genomic_DNA"/>
</dbReference>
<proteinExistence type="predicted"/>
<feature type="domain" description="NERD" evidence="1">
    <location>
        <begin position="30"/>
        <end position="132"/>
    </location>
</feature>
<sequence>MRQTEALLRRIREEHPLHTTILEDLRKLSAGYNGEKNTQYYLDFFEEPLIYHNIQLEEIHSFFQIDFRLIHPRFVFIFECKNIFGELQFDSTFNQMIRTTNEKSEALLIVFLKVSLKAIIKLNNKSSILLVS</sequence>
<name>A0ABU0AM41_9BACI</name>
<dbReference type="InterPro" id="IPR011528">
    <property type="entry name" value="NERD"/>
</dbReference>
<dbReference type="Pfam" id="PF08378">
    <property type="entry name" value="NERD"/>
    <property type="match status" value="1"/>
</dbReference>
<gene>
    <name evidence="2" type="ORF">J2S17_004216</name>
</gene>
<dbReference type="Proteomes" id="UP001238088">
    <property type="component" value="Unassembled WGS sequence"/>
</dbReference>
<dbReference type="RefSeq" id="WP_307477615.1">
    <property type="nucleotide sequence ID" value="NZ_JAUSUB010000022.1"/>
</dbReference>
<comment type="caution">
    <text evidence="2">The sequence shown here is derived from an EMBL/GenBank/DDBJ whole genome shotgun (WGS) entry which is preliminary data.</text>
</comment>
<organism evidence="2 3">
    <name type="scientific">Cytobacillus purgationiresistens</name>
    <dbReference type="NCBI Taxonomy" id="863449"/>
    <lineage>
        <taxon>Bacteria</taxon>
        <taxon>Bacillati</taxon>
        <taxon>Bacillota</taxon>
        <taxon>Bacilli</taxon>
        <taxon>Bacillales</taxon>
        <taxon>Bacillaceae</taxon>
        <taxon>Cytobacillus</taxon>
    </lineage>
</organism>
<keyword evidence="3" id="KW-1185">Reference proteome</keyword>
<dbReference type="PROSITE" id="PS50965">
    <property type="entry name" value="NERD"/>
    <property type="match status" value="1"/>
</dbReference>
<evidence type="ECO:0000313" key="2">
    <source>
        <dbReference type="EMBL" id="MDQ0272324.1"/>
    </source>
</evidence>